<gene>
    <name evidence="2" type="ORF">SDC9_136204</name>
</gene>
<evidence type="ECO:0000256" key="1">
    <source>
        <dbReference type="SAM" id="Phobius"/>
    </source>
</evidence>
<evidence type="ECO:0000313" key="2">
    <source>
        <dbReference type="EMBL" id="MPM89096.1"/>
    </source>
</evidence>
<organism evidence="2">
    <name type="scientific">bioreactor metagenome</name>
    <dbReference type="NCBI Taxonomy" id="1076179"/>
    <lineage>
        <taxon>unclassified sequences</taxon>
        <taxon>metagenomes</taxon>
        <taxon>ecological metagenomes</taxon>
    </lineage>
</organism>
<feature type="transmembrane region" description="Helical" evidence="1">
    <location>
        <begin position="48"/>
        <end position="70"/>
    </location>
</feature>
<comment type="caution">
    <text evidence="2">The sequence shown here is derived from an EMBL/GenBank/DDBJ whole genome shotgun (WGS) entry which is preliminary data.</text>
</comment>
<dbReference type="AlphaFoldDB" id="A0A645DIF5"/>
<keyword evidence="1" id="KW-1133">Transmembrane helix</keyword>
<keyword evidence="1" id="KW-0472">Membrane</keyword>
<protein>
    <submittedName>
        <fullName evidence="2">Uncharacterized protein</fullName>
    </submittedName>
</protein>
<name>A0A645DIF5_9ZZZZ</name>
<sequence>MHKKDDSFTKQIVLSLMFTLVIAILFMFIVPSLLSIPFKNASVEQSNYWIIACMFMGVIFTLFICTFTILDEINKKGE</sequence>
<reference evidence="2" key="1">
    <citation type="submission" date="2019-08" db="EMBL/GenBank/DDBJ databases">
        <authorList>
            <person name="Kucharzyk K."/>
            <person name="Murdoch R.W."/>
            <person name="Higgins S."/>
            <person name="Loffler F."/>
        </authorList>
    </citation>
    <scope>NUCLEOTIDE SEQUENCE</scope>
</reference>
<feature type="transmembrane region" description="Helical" evidence="1">
    <location>
        <begin position="12"/>
        <end position="36"/>
    </location>
</feature>
<proteinExistence type="predicted"/>
<accession>A0A645DIF5</accession>
<dbReference type="EMBL" id="VSSQ01036587">
    <property type="protein sequence ID" value="MPM89096.1"/>
    <property type="molecule type" value="Genomic_DNA"/>
</dbReference>
<keyword evidence="1" id="KW-0812">Transmembrane</keyword>